<accession>A0ABQ4SAD0</accession>
<dbReference type="SUPFAM" id="SSF50969">
    <property type="entry name" value="YVTN repeat-like/Quinoprotein amine dehydrogenase"/>
    <property type="match status" value="1"/>
</dbReference>
<name>A0ABQ4SAD0_9HYPH</name>
<dbReference type="InterPro" id="IPR022060">
    <property type="entry name" value="DUF3616"/>
</dbReference>
<keyword evidence="4" id="KW-1185">Reference proteome</keyword>
<proteinExistence type="predicted"/>
<reference evidence="3" key="2">
    <citation type="submission" date="2021-08" db="EMBL/GenBank/DDBJ databases">
        <authorList>
            <person name="Tani A."/>
            <person name="Ola A."/>
            <person name="Ogura Y."/>
            <person name="Katsura K."/>
            <person name="Hayashi T."/>
        </authorList>
    </citation>
    <scope>NUCLEOTIDE SEQUENCE</scope>
    <source>
        <strain evidence="3">DSM 17168</strain>
    </source>
</reference>
<comment type="caution">
    <text evidence="3">The sequence shown here is derived from an EMBL/GenBank/DDBJ whole genome shotgun (WGS) entry which is preliminary data.</text>
</comment>
<evidence type="ECO:0000313" key="3">
    <source>
        <dbReference type="EMBL" id="GJD99107.1"/>
    </source>
</evidence>
<reference evidence="3" key="1">
    <citation type="journal article" date="2021" name="Front. Microbiol.">
        <title>Comprehensive Comparative Genomics and Phenotyping of Methylobacterium Species.</title>
        <authorList>
            <person name="Alessa O."/>
            <person name="Ogura Y."/>
            <person name="Fujitani Y."/>
            <person name="Takami H."/>
            <person name="Hayashi T."/>
            <person name="Sahin N."/>
            <person name="Tani A."/>
        </authorList>
    </citation>
    <scope>NUCLEOTIDE SEQUENCE</scope>
    <source>
        <strain evidence="3">DSM 17168</strain>
    </source>
</reference>
<gene>
    <name evidence="3" type="ORF">GMJLKIPL_1023</name>
</gene>
<evidence type="ECO:0000259" key="2">
    <source>
        <dbReference type="Pfam" id="PF12275"/>
    </source>
</evidence>
<protein>
    <recommendedName>
        <fullName evidence="2">DUF3616 domain-containing protein</fullName>
    </recommendedName>
</protein>
<feature type="chain" id="PRO_5047284694" description="DUF3616 domain-containing protein" evidence="1">
    <location>
        <begin position="27"/>
        <end position="347"/>
    </location>
</feature>
<sequence>MIRLRTLVSALALCLPGAAAWSQTKAGPVLVHWGICEASAAVPYPAGSFGDRFLVVNDDDNVLRLYKSEESGAFLTLKDADLDAVLGSGTAKGRTPKADLEGAAWLGDEIVLIGSHSRNEDGELREGRGVVAAFTVAGSSPDALAVKPKGKTFRGLAKALSDLDPRLAARIALDTQTKKDLSPKRRGFNIEGLAATADGKALLIGLRNPITADNDAMVVRFENPAEVLASGAAPRLAKPIALDLKGRGIRDIAYAPGAKAYFIVAGGSGGGGESADLYRWSGEASAAPVRVPGAAEAFAAIPDFQPEGLLVAPDGSKVRVLSDDGEACDGAKPEKFRSVLLTLDPSS</sequence>
<dbReference type="Proteomes" id="UP001055153">
    <property type="component" value="Unassembled WGS sequence"/>
</dbReference>
<dbReference type="RefSeq" id="WP_238233984.1">
    <property type="nucleotide sequence ID" value="NZ_BPQQ01000010.1"/>
</dbReference>
<feature type="domain" description="DUF3616" evidence="2">
    <location>
        <begin position="155"/>
        <end position="289"/>
    </location>
</feature>
<dbReference type="EMBL" id="BPQQ01000010">
    <property type="protein sequence ID" value="GJD99107.1"/>
    <property type="molecule type" value="Genomic_DNA"/>
</dbReference>
<evidence type="ECO:0000256" key="1">
    <source>
        <dbReference type="SAM" id="SignalP"/>
    </source>
</evidence>
<organism evidence="3 4">
    <name type="scientific">Methylobacterium isbiliense</name>
    <dbReference type="NCBI Taxonomy" id="315478"/>
    <lineage>
        <taxon>Bacteria</taxon>
        <taxon>Pseudomonadati</taxon>
        <taxon>Pseudomonadota</taxon>
        <taxon>Alphaproteobacteria</taxon>
        <taxon>Hyphomicrobiales</taxon>
        <taxon>Methylobacteriaceae</taxon>
        <taxon>Methylobacterium</taxon>
    </lineage>
</organism>
<dbReference type="InterPro" id="IPR011044">
    <property type="entry name" value="Quino_amine_DH_bsu"/>
</dbReference>
<evidence type="ECO:0000313" key="4">
    <source>
        <dbReference type="Proteomes" id="UP001055153"/>
    </source>
</evidence>
<feature type="signal peptide" evidence="1">
    <location>
        <begin position="1"/>
        <end position="26"/>
    </location>
</feature>
<keyword evidence="1" id="KW-0732">Signal</keyword>
<dbReference type="Pfam" id="PF12275">
    <property type="entry name" value="DUF3616"/>
    <property type="match status" value="1"/>
</dbReference>